<dbReference type="InterPro" id="IPR054765">
    <property type="entry name" value="SLBB_dom"/>
</dbReference>
<keyword evidence="8" id="KW-0625">Polysaccharide transport</keyword>
<keyword evidence="6 15" id="KW-0812">Transmembrane</keyword>
<comment type="subcellular location">
    <subcellularLocation>
        <location evidence="1">Cell outer membrane</location>
        <topology evidence="1">Multi-pass membrane protein</topology>
    </subcellularLocation>
</comment>
<dbReference type="Gene3D" id="3.30.1950.10">
    <property type="entry name" value="wza like domain"/>
    <property type="match status" value="1"/>
</dbReference>
<dbReference type="GO" id="GO:0015288">
    <property type="term" value="F:porin activity"/>
    <property type="evidence" value="ECO:0007669"/>
    <property type="project" value="UniProtKB-KW"/>
</dbReference>
<evidence type="ECO:0000256" key="12">
    <source>
        <dbReference type="ARBA" id="ARBA00023139"/>
    </source>
</evidence>
<comment type="similarity">
    <text evidence="2">Belongs to the BexD/CtrA/VexA family.</text>
</comment>
<keyword evidence="11 15" id="KW-0472">Membrane</keyword>
<protein>
    <submittedName>
        <fullName evidence="18">Sugar transporter</fullName>
    </submittedName>
</protein>
<dbReference type="EMBL" id="PVBQ01000004">
    <property type="protein sequence ID" value="PRD48309.1"/>
    <property type="molecule type" value="Genomic_DNA"/>
</dbReference>
<evidence type="ECO:0000256" key="3">
    <source>
        <dbReference type="ARBA" id="ARBA00022448"/>
    </source>
</evidence>
<dbReference type="GO" id="GO:0006811">
    <property type="term" value="P:monoatomic ion transport"/>
    <property type="evidence" value="ECO:0007669"/>
    <property type="project" value="UniProtKB-KW"/>
</dbReference>
<organism evidence="18 19">
    <name type="scientific">Sphingobacterium haloxyli</name>
    <dbReference type="NCBI Taxonomy" id="2100533"/>
    <lineage>
        <taxon>Bacteria</taxon>
        <taxon>Pseudomonadati</taxon>
        <taxon>Bacteroidota</taxon>
        <taxon>Sphingobacteriia</taxon>
        <taxon>Sphingobacteriales</taxon>
        <taxon>Sphingobacteriaceae</taxon>
        <taxon>Sphingobacterium</taxon>
    </lineage>
</organism>
<evidence type="ECO:0000256" key="10">
    <source>
        <dbReference type="ARBA" id="ARBA00023114"/>
    </source>
</evidence>
<evidence type="ECO:0000256" key="15">
    <source>
        <dbReference type="SAM" id="Phobius"/>
    </source>
</evidence>
<reference evidence="18 19" key="1">
    <citation type="submission" date="2018-02" db="EMBL/GenBank/DDBJ databases">
        <title>The draft genome of Sphingobacterium sp. 5JN-11.</title>
        <authorList>
            <person name="Liu L."/>
            <person name="Li L."/>
            <person name="Liang L."/>
            <person name="Zhang X."/>
            <person name="Wang T."/>
        </authorList>
    </citation>
    <scope>NUCLEOTIDE SEQUENCE [LARGE SCALE GENOMIC DNA]</scope>
    <source>
        <strain evidence="18 19">5JN-11</strain>
    </source>
</reference>
<evidence type="ECO:0000256" key="8">
    <source>
        <dbReference type="ARBA" id="ARBA00023047"/>
    </source>
</evidence>
<evidence type="ECO:0000256" key="2">
    <source>
        <dbReference type="ARBA" id="ARBA00009450"/>
    </source>
</evidence>
<evidence type="ECO:0000259" key="16">
    <source>
        <dbReference type="Pfam" id="PF02563"/>
    </source>
</evidence>
<evidence type="ECO:0000256" key="14">
    <source>
        <dbReference type="ARBA" id="ARBA00023288"/>
    </source>
</evidence>
<sequence>MNKITLLTWVLGLVLLNGCIVPKKVVYVKDMMPDTAYMAMEALPLRLQKNDRIQIVVSASAPELAAPFNGGVGSYKVQDDGSVSTVVDRTNGGYMIDYNGNIDFPILGTLHVEGLTVDEVKDLVRSSLIAKEYITNPTVKVELLNLKVTMMGAVGNQVLQVPEGQITLLDAIARSGGLDVVADPQAVLVIREENGIRKKYVNDIESKSIFDSPTYYLQQNDIVYVEPRTAVMTPREQINRQYISFGIGMLSLAISMFALFK</sequence>
<gene>
    <name evidence="18" type="ORF">C5745_06860</name>
</gene>
<dbReference type="OrthoDB" id="662756at2"/>
<keyword evidence="10" id="KW-0626">Porin</keyword>
<keyword evidence="13" id="KW-0998">Cell outer membrane</keyword>
<dbReference type="PANTHER" id="PTHR33619:SF3">
    <property type="entry name" value="POLYSACCHARIDE EXPORT PROTEIN GFCE-RELATED"/>
    <property type="match status" value="1"/>
</dbReference>
<keyword evidence="12" id="KW-0564">Palmitate</keyword>
<evidence type="ECO:0000256" key="11">
    <source>
        <dbReference type="ARBA" id="ARBA00023136"/>
    </source>
</evidence>
<dbReference type="Pfam" id="PF02563">
    <property type="entry name" value="Poly_export"/>
    <property type="match status" value="1"/>
</dbReference>
<keyword evidence="7" id="KW-0732">Signal</keyword>
<comment type="caution">
    <text evidence="18">The sequence shown here is derived from an EMBL/GenBank/DDBJ whole genome shotgun (WGS) entry which is preliminary data.</text>
</comment>
<dbReference type="Gene3D" id="3.10.560.10">
    <property type="entry name" value="Outer membrane lipoprotein wza domain like"/>
    <property type="match status" value="1"/>
</dbReference>
<feature type="transmembrane region" description="Helical" evidence="15">
    <location>
        <begin position="242"/>
        <end position="260"/>
    </location>
</feature>
<evidence type="ECO:0000256" key="13">
    <source>
        <dbReference type="ARBA" id="ARBA00023237"/>
    </source>
</evidence>
<evidence type="ECO:0000256" key="5">
    <source>
        <dbReference type="ARBA" id="ARBA00022597"/>
    </source>
</evidence>
<evidence type="ECO:0000256" key="4">
    <source>
        <dbReference type="ARBA" id="ARBA00022452"/>
    </source>
</evidence>
<dbReference type="Proteomes" id="UP000239711">
    <property type="component" value="Unassembled WGS sequence"/>
</dbReference>
<keyword evidence="5 18" id="KW-0762">Sugar transport</keyword>
<evidence type="ECO:0000256" key="1">
    <source>
        <dbReference type="ARBA" id="ARBA00004571"/>
    </source>
</evidence>
<dbReference type="PANTHER" id="PTHR33619">
    <property type="entry name" value="POLYSACCHARIDE EXPORT PROTEIN GFCE-RELATED"/>
    <property type="match status" value="1"/>
</dbReference>
<dbReference type="InterPro" id="IPR003715">
    <property type="entry name" value="Poly_export_N"/>
</dbReference>
<evidence type="ECO:0000313" key="18">
    <source>
        <dbReference type="EMBL" id="PRD48309.1"/>
    </source>
</evidence>
<dbReference type="GO" id="GO:0046930">
    <property type="term" value="C:pore complex"/>
    <property type="evidence" value="ECO:0007669"/>
    <property type="project" value="UniProtKB-KW"/>
</dbReference>
<keyword evidence="14" id="KW-0449">Lipoprotein</keyword>
<keyword evidence="9" id="KW-0406">Ion transport</keyword>
<dbReference type="GO" id="GO:0015159">
    <property type="term" value="F:polysaccharide transmembrane transporter activity"/>
    <property type="evidence" value="ECO:0007669"/>
    <property type="project" value="InterPro"/>
</dbReference>
<dbReference type="Pfam" id="PF22461">
    <property type="entry name" value="SLBB_2"/>
    <property type="match status" value="1"/>
</dbReference>
<keyword evidence="15" id="KW-1133">Transmembrane helix</keyword>
<dbReference type="InterPro" id="IPR049712">
    <property type="entry name" value="Poly_export"/>
</dbReference>
<keyword evidence="4" id="KW-1134">Transmembrane beta strand</keyword>
<name>A0A2S9J6E8_9SPHI</name>
<evidence type="ECO:0000256" key="7">
    <source>
        <dbReference type="ARBA" id="ARBA00022729"/>
    </source>
</evidence>
<evidence type="ECO:0000256" key="9">
    <source>
        <dbReference type="ARBA" id="ARBA00023065"/>
    </source>
</evidence>
<evidence type="ECO:0000256" key="6">
    <source>
        <dbReference type="ARBA" id="ARBA00022692"/>
    </source>
</evidence>
<accession>A0A2S9J6E8</accession>
<evidence type="ECO:0000259" key="17">
    <source>
        <dbReference type="Pfam" id="PF22461"/>
    </source>
</evidence>
<proteinExistence type="inferred from homology"/>
<dbReference type="GO" id="GO:0009279">
    <property type="term" value="C:cell outer membrane"/>
    <property type="evidence" value="ECO:0007669"/>
    <property type="project" value="UniProtKB-SubCell"/>
</dbReference>
<evidence type="ECO:0000313" key="19">
    <source>
        <dbReference type="Proteomes" id="UP000239711"/>
    </source>
</evidence>
<keyword evidence="19" id="KW-1185">Reference proteome</keyword>
<feature type="domain" description="SLBB" evidence="17">
    <location>
        <begin position="147"/>
        <end position="225"/>
    </location>
</feature>
<feature type="domain" description="Polysaccharide export protein N-terminal" evidence="16">
    <location>
        <begin position="45"/>
        <end position="143"/>
    </location>
</feature>
<keyword evidence="3" id="KW-0813">Transport</keyword>
<dbReference type="AlphaFoldDB" id="A0A2S9J6E8"/>